<keyword evidence="1" id="KW-1133">Transmembrane helix</keyword>
<evidence type="ECO:0000313" key="3">
    <source>
        <dbReference type="Proteomes" id="UP000323994"/>
    </source>
</evidence>
<name>A0A5M8QVB8_9BACT</name>
<sequence>MLSKPIRNLILLLILFLFIDITGSWIPVYFMNPDHASVPLTISSVFLTIGFRLFFALWYWIAIYSVWMLANIGIFLIFPRSVMRSVAVSSVIPLFVICTVPDAVPVVIWYCLLSIAFGFMFHKYADTTAPVNGM</sequence>
<gene>
    <name evidence="2" type="ORF">FEM33_16855</name>
</gene>
<dbReference type="Proteomes" id="UP000323994">
    <property type="component" value="Unassembled WGS sequence"/>
</dbReference>
<keyword evidence="1" id="KW-0812">Transmembrane</keyword>
<keyword evidence="1" id="KW-0472">Membrane</keyword>
<dbReference type="EMBL" id="VBSN01000049">
    <property type="protein sequence ID" value="KAA6438363.1"/>
    <property type="molecule type" value="Genomic_DNA"/>
</dbReference>
<dbReference type="RefSeq" id="WP_139013166.1">
    <property type="nucleotide sequence ID" value="NZ_VBSN01000049.1"/>
</dbReference>
<feature type="transmembrane region" description="Helical" evidence="1">
    <location>
        <begin position="9"/>
        <end position="30"/>
    </location>
</feature>
<feature type="transmembrane region" description="Helical" evidence="1">
    <location>
        <begin position="61"/>
        <end position="79"/>
    </location>
</feature>
<evidence type="ECO:0000256" key="1">
    <source>
        <dbReference type="SAM" id="Phobius"/>
    </source>
</evidence>
<keyword evidence="3" id="KW-1185">Reference proteome</keyword>
<feature type="transmembrane region" description="Helical" evidence="1">
    <location>
        <begin position="91"/>
        <end position="113"/>
    </location>
</feature>
<protein>
    <submittedName>
        <fullName evidence="2">Uncharacterized protein</fullName>
    </submittedName>
</protein>
<organism evidence="2 3">
    <name type="scientific">Dyadobacter flavalbus</name>
    <dbReference type="NCBI Taxonomy" id="2579942"/>
    <lineage>
        <taxon>Bacteria</taxon>
        <taxon>Pseudomonadati</taxon>
        <taxon>Bacteroidota</taxon>
        <taxon>Cytophagia</taxon>
        <taxon>Cytophagales</taxon>
        <taxon>Spirosomataceae</taxon>
        <taxon>Dyadobacter</taxon>
    </lineage>
</organism>
<accession>A0A5M8QVB8</accession>
<evidence type="ECO:0000313" key="2">
    <source>
        <dbReference type="EMBL" id="KAA6438363.1"/>
    </source>
</evidence>
<reference evidence="2 3" key="1">
    <citation type="submission" date="2019-05" db="EMBL/GenBank/DDBJ databases">
        <authorList>
            <person name="Qu J.-H."/>
        </authorList>
    </citation>
    <scope>NUCLEOTIDE SEQUENCE [LARGE SCALE GENOMIC DNA]</scope>
    <source>
        <strain evidence="2 3">NS28</strain>
    </source>
</reference>
<proteinExistence type="predicted"/>
<dbReference type="AlphaFoldDB" id="A0A5M8QVB8"/>
<comment type="caution">
    <text evidence="2">The sequence shown here is derived from an EMBL/GenBank/DDBJ whole genome shotgun (WGS) entry which is preliminary data.</text>
</comment>